<dbReference type="PANTHER" id="PTHR43537">
    <property type="entry name" value="TRANSCRIPTIONAL REGULATOR, GNTR FAMILY"/>
    <property type="match status" value="1"/>
</dbReference>
<dbReference type="GO" id="GO:0003700">
    <property type="term" value="F:DNA-binding transcription factor activity"/>
    <property type="evidence" value="ECO:0007669"/>
    <property type="project" value="InterPro"/>
</dbReference>
<sequence>MAESPGLRHGPVVPQLESLLRELLREQRWKAGERLPSEVRLAEELGVGRSSVREAIRLLARDGLVDVRHGSGTFVTDLSTIPHEGPDVRQLLRRARLLEAYEVRRALEVEAARLAARRIRPEDVERLRASLRERQERVGGDPAAFVDADLDFHHAIVELSGNAVLVGLFDVVRPVLRAALIEMVTHEAALPDVSCAHAAVLEALERGDAEAAVAATADNLEGTMAFIRAEMADR</sequence>
<keyword evidence="3" id="KW-0804">Transcription</keyword>
<keyword evidence="2 5" id="KW-0238">DNA-binding</keyword>
<dbReference type="RefSeq" id="WP_184712926.1">
    <property type="nucleotide sequence ID" value="NZ_JACHJP010000001.1"/>
</dbReference>
<dbReference type="InterPro" id="IPR036388">
    <property type="entry name" value="WH-like_DNA-bd_sf"/>
</dbReference>
<dbReference type="SMART" id="SM00345">
    <property type="entry name" value="HTH_GNTR"/>
    <property type="match status" value="1"/>
</dbReference>
<dbReference type="SUPFAM" id="SSF48008">
    <property type="entry name" value="GntR ligand-binding domain-like"/>
    <property type="match status" value="1"/>
</dbReference>
<evidence type="ECO:0000313" key="5">
    <source>
        <dbReference type="EMBL" id="MBB4914245.1"/>
    </source>
</evidence>
<evidence type="ECO:0000256" key="3">
    <source>
        <dbReference type="ARBA" id="ARBA00023163"/>
    </source>
</evidence>
<gene>
    <name evidence="5" type="ORF">FHS44_001317</name>
</gene>
<name>A0A7W7QIJ8_9ACTN</name>
<feature type="domain" description="HTH gntR-type" evidence="4">
    <location>
        <begin position="10"/>
        <end position="78"/>
    </location>
</feature>
<dbReference type="SUPFAM" id="SSF46785">
    <property type="entry name" value="Winged helix' DNA-binding domain"/>
    <property type="match status" value="1"/>
</dbReference>
<dbReference type="InterPro" id="IPR036390">
    <property type="entry name" value="WH_DNA-bd_sf"/>
</dbReference>
<keyword evidence="1" id="KW-0805">Transcription regulation</keyword>
<dbReference type="PRINTS" id="PR00035">
    <property type="entry name" value="HTHGNTR"/>
</dbReference>
<protein>
    <submittedName>
        <fullName evidence="5">DNA-binding FadR family transcriptional regulator</fullName>
    </submittedName>
</protein>
<dbReference type="Pfam" id="PF07729">
    <property type="entry name" value="FCD"/>
    <property type="match status" value="1"/>
</dbReference>
<dbReference type="AlphaFoldDB" id="A0A7W7QIJ8"/>
<proteinExistence type="predicted"/>
<dbReference type="Gene3D" id="1.10.10.10">
    <property type="entry name" value="Winged helix-like DNA-binding domain superfamily/Winged helix DNA-binding domain"/>
    <property type="match status" value="1"/>
</dbReference>
<comment type="caution">
    <text evidence="5">The sequence shown here is derived from an EMBL/GenBank/DDBJ whole genome shotgun (WGS) entry which is preliminary data.</text>
</comment>
<dbReference type="PROSITE" id="PS50949">
    <property type="entry name" value="HTH_GNTR"/>
    <property type="match status" value="1"/>
</dbReference>
<dbReference type="SMART" id="SM00895">
    <property type="entry name" value="FCD"/>
    <property type="match status" value="1"/>
</dbReference>
<dbReference type="CDD" id="cd07377">
    <property type="entry name" value="WHTH_GntR"/>
    <property type="match status" value="1"/>
</dbReference>
<dbReference type="Pfam" id="PF00392">
    <property type="entry name" value="GntR"/>
    <property type="match status" value="1"/>
</dbReference>
<evidence type="ECO:0000256" key="1">
    <source>
        <dbReference type="ARBA" id="ARBA00023015"/>
    </source>
</evidence>
<dbReference type="PANTHER" id="PTHR43537:SF47">
    <property type="entry name" value="REGULATORY PROTEIN GNTR HTH"/>
    <property type="match status" value="1"/>
</dbReference>
<organism evidence="5 6">
    <name type="scientific">Streptosporangium saharense</name>
    <dbReference type="NCBI Taxonomy" id="1706840"/>
    <lineage>
        <taxon>Bacteria</taxon>
        <taxon>Bacillati</taxon>
        <taxon>Actinomycetota</taxon>
        <taxon>Actinomycetes</taxon>
        <taxon>Streptosporangiales</taxon>
        <taxon>Streptosporangiaceae</taxon>
        <taxon>Streptosporangium</taxon>
    </lineage>
</organism>
<evidence type="ECO:0000313" key="6">
    <source>
        <dbReference type="Proteomes" id="UP000552644"/>
    </source>
</evidence>
<dbReference type="InterPro" id="IPR008920">
    <property type="entry name" value="TF_FadR/GntR_C"/>
</dbReference>
<keyword evidence="6" id="KW-1185">Reference proteome</keyword>
<reference evidence="5 6" key="1">
    <citation type="submission" date="2020-08" db="EMBL/GenBank/DDBJ databases">
        <title>Genomic Encyclopedia of Type Strains, Phase III (KMG-III): the genomes of soil and plant-associated and newly described type strains.</title>
        <authorList>
            <person name="Whitman W."/>
        </authorList>
    </citation>
    <scope>NUCLEOTIDE SEQUENCE [LARGE SCALE GENOMIC DNA]</scope>
    <source>
        <strain evidence="5 6">CECT 8840</strain>
    </source>
</reference>
<dbReference type="EMBL" id="JACHJP010000001">
    <property type="protein sequence ID" value="MBB4914245.1"/>
    <property type="molecule type" value="Genomic_DNA"/>
</dbReference>
<dbReference type="Gene3D" id="1.20.120.530">
    <property type="entry name" value="GntR ligand-binding domain-like"/>
    <property type="match status" value="1"/>
</dbReference>
<dbReference type="InterPro" id="IPR000524">
    <property type="entry name" value="Tscrpt_reg_HTH_GntR"/>
</dbReference>
<dbReference type="GO" id="GO:0003677">
    <property type="term" value="F:DNA binding"/>
    <property type="evidence" value="ECO:0007669"/>
    <property type="project" value="UniProtKB-KW"/>
</dbReference>
<dbReference type="Proteomes" id="UP000552644">
    <property type="component" value="Unassembled WGS sequence"/>
</dbReference>
<evidence type="ECO:0000259" key="4">
    <source>
        <dbReference type="PROSITE" id="PS50949"/>
    </source>
</evidence>
<dbReference type="InterPro" id="IPR011711">
    <property type="entry name" value="GntR_C"/>
</dbReference>
<evidence type="ECO:0000256" key="2">
    <source>
        <dbReference type="ARBA" id="ARBA00023125"/>
    </source>
</evidence>
<accession>A0A7W7QIJ8</accession>